<dbReference type="SMART" id="SM00530">
    <property type="entry name" value="HTH_XRE"/>
    <property type="match status" value="1"/>
</dbReference>
<dbReference type="InterPro" id="IPR001387">
    <property type="entry name" value="Cro/C1-type_HTH"/>
</dbReference>
<dbReference type="AlphaFoldDB" id="A0A6L3VJK7"/>
<dbReference type="Proteomes" id="UP000483004">
    <property type="component" value="Unassembled WGS sequence"/>
</dbReference>
<name>A0A6L3VJK7_9ACTN</name>
<dbReference type="GO" id="GO:0003677">
    <property type="term" value="F:DNA binding"/>
    <property type="evidence" value="ECO:0007669"/>
    <property type="project" value="InterPro"/>
</dbReference>
<dbReference type="PROSITE" id="PS50943">
    <property type="entry name" value="HTH_CROC1"/>
    <property type="match status" value="1"/>
</dbReference>
<keyword evidence="4" id="KW-1185">Reference proteome</keyword>
<dbReference type="Gene3D" id="1.10.260.40">
    <property type="entry name" value="lambda repressor-like DNA-binding domains"/>
    <property type="match status" value="1"/>
</dbReference>
<dbReference type="RefSeq" id="WP_151546933.1">
    <property type="nucleotide sequence ID" value="NZ_WBMR01000347.1"/>
</dbReference>
<comment type="caution">
    <text evidence="3">The sequence shown here is derived from an EMBL/GenBank/DDBJ whole genome shotgun (WGS) entry which is preliminary data.</text>
</comment>
<dbReference type="CDD" id="cd00093">
    <property type="entry name" value="HTH_XRE"/>
    <property type="match status" value="1"/>
</dbReference>
<sequence>MDSCDRSVSPRRCFGETKPEAAGIDVTSRTSPVIARSSLEVDMPQRPKRLTPSRGPLDLFGSEVRRYRTMAGLSLAQLAEQIPYAPSTIGEIERGESGCDRGFAEDCDRVLDTRDALAHLHDGLFDGRSAVFPKWFEGWPEFESRAEILRIYEPLVITGLLQVPSLAEVLLYGDQQRVAGRLERQAILAREDPPPPRMVYVLPERVLRSRVGTAATMYEQLHYLADAVSPHLSVQVIPDGEPHPGNSGAFMIATMAGGDEVAYTDGEPHGIIRDGRSDIDRLNRRFTDISTYALPAAMSAVLIREIAEEAWKP</sequence>
<proteinExistence type="predicted"/>
<dbReference type="EMBL" id="WBMR01000347">
    <property type="protein sequence ID" value="KAB2358376.1"/>
    <property type="molecule type" value="Genomic_DNA"/>
</dbReference>
<evidence type="ECO:0000256" key="1">
    <source>
        <dbReference type="SAM" id="MobiDB-lite"/>
    </source>
</evidence>
<dbReference type="SUPFAM" id="SSF47413">
    <property type="entry name" value="lambda repressor-like DNA-binding domains"/>
    <property type="match status" value="1"/>
</dbReference>
<reference evidence="3 4" key="1">
    <citation type="submission" date="2019-09" db="EMBL/GenBank/DDBJ databases">
        <title>Actinomadura physcomitrii sp. nov., a novel actinomycete isolated from moss [Physcomitrium sphaericum (Ludw) Fuernr].</title>
        <authorList>
            <person name="Liu C."/>
            <person name="Zhuang X."/>
        </authorList>
    </citation>
    <scope>NUCLEOTIDE SEQUENCE [LARGE SCALE GENOMIC DNA]</scope>
    <source>
        <strain evidence="3 4">CYP1-1B</strain>
    </source>
</reference>
<evidence type="ECO:0000313" key="4">
    <source>
        <dbReference type="Proteomes" id="UP000483004"/>
    </source>
</evidence>
<evidence type="ECO:0000313" key="3">
    <source>
        <dbReference type="EMBL" id="KAB2358376.1"/>
    </source>
</evidence>
<organism evidence="3 4">
    <name type="scientific">Actinomadura montaniterrae</name>
    <dbReference type="NCBI Taxonomy" id="1803903"/>
    <lineage>
        <taxon>Bacteria</taxon>
        <taxon>Bacillati</taxon>
        <taxon>Actinomycetota</taxon>
        <taxon>Actinomycetes</taxon>
        <taxon>Streptosporangiales</taxon>
        <taxon>Thermomonosporaceae</taxon>
        <taxon>Actinomadura</taxon>
    </lineage>
</organism>
<feature type="domain" description="HTH cro/C1-type" evidence="2">
    <location>
        <begin position="64"/>
        <end position="97"/>
    </location>
</feature>
<evidence type="ECO:0000259" key="2">
    <source>
        <dbReference type="PROSITE" id="PS50943"/>
    </source>
</evidence>
<gene>
    <name evidence="3" type="ORF">F9B16_47935</name>
</gene>
<protein>
    <submittedName>
        <fullName evidence="3">Helix-turn-helix domain-containing protein</fullName>
    </submittedName>
</protein>
<dbReference type="InterPro" id="IPR043917">
    <property type="entry name" value="DUF5753"/>
</dbReference>
<accession>A0A6L3VJK7</accession>
<dbReference type="InterPro" id="IPR010982">
    <property type="entry name" value="Lambda_DNA-bd_dom_sf"/>
</dbReference>
<feature type="region of interest" description="Disordered" evidence="1">
    <location>
        <begin position="1"/>
        <end position="20"/>
    </location>
</feature>
<dbReference type="OrthoDB" id="3469353at2"/>
<dbReference type="Pfam" id="PF13560">
    <property type="entry name" value="HTH_31"/>
    <property type="match status" value="1"/>
</dbReference>
<dbReference type="Pfam" id="PF19054">
    <property type="entry name" value="DUF5753"/>
    <property type="match status" value="1"/>
</dbReference>